<geneLocation type="plasmid" evidence="2">
    <name>prhb01-c20_2</name>
</geneLocation>
<dbReference type="AlphaFoldDB" id="A0A0L1BUE9"/>
<keyword evidence="1" id="KW-0614">Plasmid</keyword>
<evidence type="ECO:0000313" key="1">
    <source>
        <dbReference type="EMBL" id="QMS41627.1"/>
    </source>
</evidence>
<gene>
    <name evidence="1" type="ORF">HVV39_27095</name>
</gene>
<reference evidence="1 2" key="1">
    <citation type="submission" date="2020-06" db="EMBL/GenBank/DDBJ databases">
        <title>REHAB project genomes.</title>
        <authorList>
            <person name="Shaw L.P."/>
        </authorList>
    </citation>
    <scope>NUCLEOTIDE SEQUENCE [LARGE SCALE GENOMIC DNA]</scope>
    <source>
        <strain evidence="1 2">RHB01-C20</strain>
        <plasmid evidence="2">prhb01-c20_2</plasmid>
    </source>
</reference>
<dbReference type="EMBL" id="CP055982">
    <property type="protein sequence ID" value="QMS41627.1"/>
    <property type="molecule type" value="Genomic_DNA"/>
</dbReference>
<dbReference type="Pfam" id="PF18974">
    <property type="entry name" value="DUF5710"/>
    <property type="match status" value="1"/>
</dbReference>
<dbReference type="Proteomes" id="UP000514533">
    <property type="component" value="Plasmid pRHB01-C20_2"/>
</dbReference>
<protein>
    <submittedName>
        <fullName evidence="1">DNA primase</fullName>
    </submittedName>
</protein>
<dbReference type="RefSeq" id="WP_050939933.1">
    <property type="nucleotide sequence ID" value="NZ_LCVH01000215.1"/>
</dbReference>
<evidence type="ECO:0000313" key="2">
    <source>
        <dbReference type="Proteomes" id="UP000514533"/>
    </source>
</evidence>
<sequence length="217" mass="25299">MARIDINVPYNEKDEAKRLGARWDATRKTWYIPDGVPTSDFTRWLPSGNVLSPYWFIAQTPDQCWKCGRETVMTSFLLPAGHKTLEQDEDGQLYWQMQELPAFIFYVDDIPEQNLKKLEQIRHYLAKDYSKTVNARYWMNHCQHCHMKQGDFQLHCEVDSAFSPDSREAASRIVLYRIEQEFSASCSGTSLSHLHFRCGAEESFATAGEWLPFMKII</sequence>
<name>A0A0L1BUE9_ECOLX</name>
<proteinExistence type="predicted"/>
<organism evidence="1 2">
    <name type="scientific">Escherichia coli</name>
    <dbReference type="NCBI Taxonomy" id="562"/>
    <lineage>
        <taxon>Bacteria</taxon>
        <taxon>Pseudomonadati</taxon>
        <taxon>Pseudomonadota</taxon>
        <taxon>Gammaproteobacteria</taxon>
        <taxon>Enterobacterales</taxon>
        <taxon>Enterobacteriaceae</taxon>
        <taxon>Escherichia</taxon>
    </lineage>
</organism>
<accession>A0A0L1BUE9</accession>
<dbReference type="InterPro" id="IPR043764">
    <property type="entry name" value="DUF5710"/>
</dbReference>